<evidence type="ECO:0000256" key="6">
    <source>
        <dbReference type="ARBA" id="ARBA00022777"/>
    </source>
</evidence>
<dbReference type="InterPro" id="IPR037446">
    <property type="entry name" value="His_Pase_VIP1"/>
</dbReference>
<dbReference type="Pfam" id="PF00328">
    <property type="entry name" value="His_Phos_2"/>
    <property type="match status" value="1"/>
</dbReference>
<comment type="catalytic activity">
    <reaction evidence="8">
        <text>5-diphospho-1D-myo-inositol 1,2,3,4,6-pentakisphosphate + ATP + H(+) = 1,5-bis(diphospho)-1D-myo-inositol 2,3,4,6-tetrakisphosphate + ADP</text>
        <dbReference type="Rhea" id="RHEA:10276"/>
        <dbReference type="ChEBI" id="CHEBI:15378"/>
        <dbReference type="ChEBI" id="CHEBI:30616"/>
        <dbReference type="ChEBI" id="CHEBI:58628"/>
        <dbReference type="ChEBI" id="CHEBI:77983"/>
        <dbReference type="ChEBI" id="CHEBI:456216"/>
        <dbReference type="EC" id="2.7.4.24"/>
    </reaction>
    <physiologicalReaction direction="left-to-right" evidence="8">
        <dbReference type="Rhea" id="RHEA:10277"/>
    </physiologicalReaction>
</comment>
<dbReference type="InterPro" id="IPR029033">
    <property type="entry name" value="His_PPase_superfam"/>
</dbReference>
<dbReference type="Gene3D" id="3.40.50.11950">
    <property type="match status" value="1"/>
</dbReference>
<comment type="subcellular location">
    <subcellularLocation>
        <location evidence="11">Cytoplasm</location>
        <location evidence="11">Cytosol</location>
    </subcellularLocation>
</comment>
<evidence type="ECO:0000256" key="7">
    <source>
        <dbReference type="ARBA" id="ARBA00022840"/>
    </source>
</evidence>
<dbReference type="GO" id="GO:0046872">
    <property type="term" value="F:metal ion binding"/>
    <property type="evidence" value="ECO:0007669"/>
    <property type="project" value="InterPro"/>
</dbReference>
<dbReference type="Pfam" id="PF18086">
    <property type="entry name" value="PPIP5K2_N"/>
    <property type="match status" value="1"/>
</dbReference>
<keyword evidence="2 11" id="KW-0963">Cytoplasm</keyword>
<evidence type="ECO:0000256" key="4">
    <source>
        <dbReference type="ARBA" id="ARBA00022679"/>
    </source>
</evidence>
<sequence>MRLGVCVMKKKLESMVQLLRQLEHDCEILRFDEQLILNAPVESWPICDVLISFHSDGFPLKKAQEYARLRNPVCVNDLDKAEILLDRERVYQTLVEAGVPTPKHAVHDHANPACAEDLVVHDDYLEIKGVRINKPFVEKPVDADDHRIHIYYPDSVGGGVKRLFRKVGDRSSAFSAGESSIRTDGTYIYEEFLPTEGTDVKVYTIGPEYAYAEARKAPTLDGKVARDQKGQELRYPVLLSTLEKEMARTIVLAFGQAVCGFDILRSNGGSFICDVNGWSFVKSSSAYYRDAAAVLRSIALDTTAPKSPSLTDAAATWRSRRPRRAVKSAPLLRAIVGVVRHGDRTPKQKLKMTVRNEQLLDFFLSQGMTSKKEVKLKRPAQLQQVLDIANDLVRTMWEGCAPGSELGSDADTEGVELDKLRQLQQVLRMSPFSGINRKVQARATETENGVPVEALLILKWGGELTDLGRQQAEDFGHSLRNLLSATQDAEAFGTHFHHLHSAYGHEIKFYSSDEGRVQMTAAATAKGFLELEGALGPILVSLVRKDSVASQMLDDSSAVAGVAAAVKQKLHAAMQSDVPGASEELQQLLVPTGAPQLLQAVEGMGNPLDRLRKLEEALKALVVYLRELYVTRGRDQMVYHGETLFMLFVRWRKLERDIYQRKKSSFDISKVPDIYDCVKFDLTHNFAALGEPAPLVAVHEHVHHLAQLVVPLEYGSTLQDMTAIGAGTLHHLLKKFLKDTSLDDRDQLLESEAQETVHKLDPRHISTPYEHLKTRLYFTSESHVYSLFNLLRWAPFALPGVPDLISPEGRKLMDSVAELSYLTRIFFFVYELPASNLSSRRAASFSAEQLPSEAPASRPLHASFAAANAPFSSGHAVSARCGVRIMMSAGEGCSPASRDMQMLQEMLPLDDVRTFFERVIEASFSLASPATSSRQESENGFFHGMGEQSLRENMAEDGEEVPRAPSKESIEKVIFKLETSGDYAPRREGHRSKADGELGFEQPDNSLPGSPLVYRVASVGLKQQAAKTTSVSAAVDLS</sequence>
<dbReference type="PANTHER" id="PTHR12750:SF9">
    <property type="entry name" value="INOSITOL HEXAKISPHOSPHATE AND DIPHOSPHOINOSITOL-PENTAKISPHOSPHATE KINASE"/>
    <property type="match status" value="1"/>
</dbReference>
<evidence type="ECO:0000313" key="14">
    <source>
        <dbReference type="EMBL" id="KAL1510203.1"/>
    </source>
</evidence>
<organism evidence="14 15">
    <name type="scientific">Prymnesium parvum</name>
    <name type="common">Toxic golden alga</name>
    <dbReference type="NCBI Taxonomy" id="97485"/>
    <lineage>
        <taxon>Eukaryota</taxon>
        <taxon>Haptista</taxon>
        <taxon>Haptophyta</taxon>
        <taxon>Prymnesiophyceae</taxon>
        <taxon>Prymnesiales</taxon>
        <taxon>Prymnesiaceae</taxon>
        <taxon>Prymnesium</taxon>
    </lineage>
</organism>
<feature type="compositionally biased region" description="Basic and acidic residues" evidence="12">
    <location>
        <begin position="984"/>
        <end position="996"/>
    </location>
</feature>
<name>A0AB34J0H4_PRYPA</name>
<evidence type="ECO:0000256" key="8">
    <source>
        <dbReference type="ARBA" id="ARBA00033696"/>
    </source>
</evidence>
<comment type="caution">
    <text evidence="14">The sequence shown here is derived from an EMBL/GenBank/DDBJ whole genome shotgun (WGS) entry which is preliminary data.</text>
</comment>
<comment type="similarity">
    <text evidence="1 11">Belongs to the histidine acid phosphatase family. VIP1 subfamily.</text>
</comment>
<keyword evidence="3" id="KW-0597">Phosphoprotein</keyword>
<comment type="catalytic activity">
    <reaction evidence="9">
        <text>1D-myo-inositol hexakisphosphate + ATP = 1-diphospho-1D-myo-inositol 2,3,4,5,6-pentakisphosphate + ADP</text>
        <dbReference type="Rhea" id="RHEA:37459"/>
        <dbReference type="ChEBI" id="CHEBI:30616"/>
        <dbReference type="ChEBI" id="CHEBI:58130"/>
        <dbReference type="ChEBI" id="CHEBI:74946"/>
        <dbReference type="ChEBI" id="CHEBI:456216"/>
        <dbReference type="EC" id="2.7.4.24"/>
    </reaction>
    <physiologicalReaction direction="left-to-right" evidence="9">
        <dbReference type="Rhea" id="RHEA:37460"/>
    </physiologicalReaction>
</comment>
<keyword evidence="4 11" id="KW-0808">Transferase</keyword>
<keyword evidence="15" id="KW-1185">Reference proteome</keyword>
<dbReference type="GO" id="GO:0032958">
    <property type="term" value="P:inositol phosphate biosynthetic process"/>
    <property type="evidence" value="ECO:0007669"/>
    <property type="project" value="TreeGrafter"/>
</dbReference>
<evidence type="ECO:0000256" key="9">
    <source>
        <dbReference type="ARBA" id="ARBA00034629"/>
    </source>
</evidence>
<dbReference type="Gene3D" id="3.40.50.1240">
    <property type="entry name" value="Phosphoglycerate mutase-like"/>
    <property type="match status" value="1"/>
</dbReference>
<dbReference type="CDD" id="cd07061">
    <property type="entry name" value="HP_HAP_like"/>
    <property type="match status" value="1"/>
</dbReference>
<comment type="function">
    <text evidence="11">Bifunctional inositol kinase that acts in concert with the IP6K kinases to synthesize the diphosphate group-containing inositol pyrophosphates diphosphoinositol pentakisphosphate, PP-InsP5, and bis-diphosphoinositol tetrakisphosphate, (PP)2-InsP4. PP-InsP5 and (PP)2-InsP4, also respectively called InsP7 and InsP8, may regulate a variety of cellular processes, including apoptosis, vesicle trafficking, cytoskeletal dynamics, and exocytosis. Phosphorylates inositol hexakisphosphate (InsP6).</text>
</comment>
<keyword evidence="7 10" id="KW-0067">ATP-binding</keyword>
<dbReference type="GO" id="GO:0005829">
    <property type="term" value="C:cytosol"/>
    <property type="evidence" value="ECO:0007669"/>
    <property type="project" value="UniProtKB-SubCell"/>
</dbReference>
<evidence type="ECO:0000256" key="2">
    <source>
        <dbReference type="ARBA" id="ARBA00022490"/>
    </source>
</evidence>
<reference evidence="14 15" key="1">
    <citation type="journal article" date="2024" name="Science">
        <title>Giant polyketide synthase enzymes in the biosynthesis of giant marine polyether toxins.</title>
        <authorList>
            <person name="Fallon T.R."/>
            <person name="Shende V.V."/>
            <person name="Wierzbicki I.H."/>
            <person name="Pendleton A.L."/>
            <person name="Watervoot N.F."/>
            <person name="Auber R.P."/>
            <person name="Gonzalez D.J."/>
            <person name="Wisecaver J.H."/>
            <person name="Moore B.S."/>
        </authorList>
    </citation>
    <scope>NUCLEOTIDE SEQUENCE [LARGE SCALE GENOMIC DNA]</scope>
    <source>
        <strain evidence="14 15">12B1</strain>
    </source>
</reference>
<dbReference type="FunFam" id="3.30.470.20:FF:000036">
    <property type="entry name" value="Inositol hexakisphosphate and diphosphoinositol-pentakisphosphate kinase"/>
    <property type="match status" value="1"/>
</dbReference>
<evidence type="ECO:0000256" key="12">
    <source>
        <dbReference type="SAM" id="MobiDB-lite"/>
    </source>
</evidence>
<dbReference type="SUPFAM" id="SSF56059">
    <property type="entry name" value="Glutathione synthetase ATP-binding domain-like"/>
    <property type="match status" value="1"/>
</dbReference>
<evidence type="ECO:0000256" key="10">
    <source>
        <dbReference type="PROSITE-ProRule" id="PRU00409"/>
    </source>
</evidence>
<evidence type="ECO:0000256" key="5">
    <source>
        <dbReference type="ARBA" id="ARBA00022741"/>
    </source>
</evidence>
<evidence type="ECO:0000259" key="13">
    <source>
        <dbReference type="PROSITE" id="PS50975"/>
    </source>
</evidence>
<dbReference type="GO" id="GO:0006020">
    <property type="term" value="P:inositol metabolic process"/>
    <property type="evidence" value="ECO:0007669"/>
    <property type="project" value="TreeGrafter"/>
</dbReference>
<dbReference type="SUPFAM" id="SSF53254">
    <property type="entry name" value="Phosphoglycerate mutase-like"/>
    <property type="match status" value="1"/>
</dbReference>
<keyword evidence="5 10" id="KW-0547">Nucleotide-binding</keyword>
<feature type="domain" description="ATP-grasp" evidence="13">
    <location>
        <begin position="91"/>
        <end position="304"/>
    </location>
</feature>
<evidence type="ECO:0000313" key="15">
    <source>
        <dbReference type="Proteomes" id="UP001515480"/>
    </source>
</evidence>
<dbReference type="InterPro" id="IPR040557">
    <property type="entry name" value="VIP1_N"/>
</dbReference>
<dbReference type="EMBL" id="JBGBPQ010000015">
    <property type="protein sequence ID" value="KAL1510203.1"/>
    <property type="molecule type" value="Genomic_DNA"/>
</dbReference>
<dbReference type="GO" id="GO:0000828">
    <property type="term" value="F:inositol hexakisphosphate kinase activity"/>
    <property type="evidence" value="ECO:0007669"/>
    <property type="project" value="UniProtKB-ARBA"/>
</dbReference>
<gene>
    <name evidence="14" type="ORF">AB1Y20_006533</name>
</gene>
<protein>
    <recommendedName>
        <fullName evidence="11">Inositol hexakisphosphate and diphosphoinositol-pentakisphosphate kinase</fullName>
        <ecNumber evidence="11">2.7.4.24</ecNumber>
    </recommendedName>
</protein>
<dbReference type="EC" id="2.7.4.24" evidence="11"/>
<dbReference type="InterPro" id="IPR011761">
    <property type="entry name" value="ATP-grasp"/>
</dbReference>
<proteinExistence type="inferred from homology"/>
<dbReference type="PANTHER" id="PTHR12750">
    <property type="entry name" value="DIPHOSPHOINOSITOL PENTAKISPHOSPHATE KINASE"/>
    <property type="match status" value="1"/>
</dbReference>
<evidence type="ECO:0000256" key="3">
    <source>
        <dbReference type="ARBA" id="ARBA00022553"/>
    </source>
</evidence>
<dbReference type="GO" id="GO:0033857">
    <property type="term" value="F:5-diphosphoinositol pentakisphosphate 1-kinase activity"/>
    <property type="evidence" value="ECO:0007669"/>
    <property type="project" value="TreeGrafter"/>
</dbReference>
<dbReference type="AlphaFoldDB" id="A0AB34J0H4"/>
<evidence type="ECO:0000256" key="11">
    <source>
        <dbReference type="RuleBase" id="RU365032"/>
    </source>
</evidence>
<keyword evidence="6 11" id="KW-0418">Kinase</keyword>
<accession>A0AB34J0H4</accession>
<dbReference type="Proteomes" id="UP001515480">
    <property type="component" value="Unassembled WGS sequence"/>
</dbReference>
<feature type="region of interest" description="Disordered" evidence="12">
    <location>
        <begin position="981"/>
        <end position="1006"/>
    </location>
</feature>
<evidence type="ECO:0000256" key="1">
    <source>
        <dbReference type="ARBA" id="ARBA00005609"/>
    </source>
</evidence>
<dbReference type="Gene3D" id="3.30.470.20">
    <property type="entry name" value="ATP-grasp fold, B domain"/>
    <property type="match status" value="1"/>
</dbReference>
<dbReference type="PROSITE" id="PS50975">
    <property type="entry name" value="ATP_GRASP"/>
    <property type="match status" value="1"/>
</dbReference>
<dbReference type="InterPro" id="IPR000560">
    <property type="entry name" value="His_Pase_clade-2"/>
</dbReference>
<dbReference type="GO" id="GO:0005524">
    <property type="term" value="F:ATP binding"/>
    <property type="evidence" value="ECO:0007669"/>
    <property type="project" value="UniProtKB-UniRule"/>
</dbReference>